<dbReference type="InterPro" id="IPR036188">
    <property type="entry name" value="FAD/NAD-bd_sf"/>
</dbReference>
<sequence length="371" mass="39289">MSPERVAVIGVGVVGACVGWNLARRGAHVVLVDAGRPGEGVSDWSFSWVNASNKTVSRAYFDLNVAGVAAHRELAGVLGADPWWHPTGHLRWADEDAAEAKLVGTAELLERWGYRVEACTGAEVRRRFEPSVTIPDGARVLFYPDEAWVHGRRLVGRLVEEAVASGAEVRTGTAVRDIRTGADGGVRTLDLSDGSALDVDAVVNAAGPDATHVARLVGRDLPMRREPGAVTRLDCAEVPVRRAMHTPHIEIRPDGDASVVLHSREIDALIDAAEGPEDPDGLGRLLHASAQRVVPALGAARIARTRVVNRPVPADGFPSVGALPSIPGYYEAVTHSGITLGPVIGRLLASELLGGRGDALLAGFRPARFPV</sequence>
<dbReference type="Pfam" id="PF01266">
    <property type="entry name" value="DAO"/>
    <property type="match status" value="1"/>
</dbReference>
<keyword evidence="4" id="KW-1185">Reference proteome</keyword>
<gene>
    <name evidence="3" type="ORF">OKJ99_33490</name>
</gene>
<dbReference type="RefSeq" id="WP_326021881.1">
    <property type="nucleotide sequence ID" value="NZ_JAOZYC010000164.1"/>
</dbReference>
<keyword evidence="1" id="KW-0560">Oxidoreductase</keyword>
<accession>A0ABU6FG22</accession>
<evidence type="ECO:0000313" key="3">
    <source>
        <dbReference type="EMBL" id="MEB8342418.1"/>
    </source>
</evidence>
<name>A0ABU6FG22_9ACTN</name>
<dbReference type="PANTHER" id="PTHR13847">
    <property type="entry name" value="SARCOSINE DEHYDROGENASE-RELATED"/>
    <property type="match status" value="1"/>
</dbReference>
<evidence type="ECO:0000256" key="1">
    <source>
        <dbReference type="ARBA" id="ARBA00023002"/>
    </source>
</evidence>
<dbReference type="SUPFAM" id="SSF51905">
    <property type="entry name" value="FAD/NAD(P)-binding domain"/>
    <property type="match status" value="1"/>
</dbReference>
<dbReference type="Gene3D" id="3.50.50.60">
    <property type="entry name" value="FAD/NAD(P)-binding domain"/>
    <property type="match status" value="1"/>
</dbReference>
<organism evidence="3 4">
    <name type="scientific">Streptomyces endophyticus</name>
    <dbReference type="NCBI Taxonomy" id="714166"/>
    <lineage>
        <taxon>Bacteria</taxon>
        <taxon>Bacillati</taxon>
        <taxon>Actinomycetota</taxon>
        <taxon>Actinomycetes</taxon>
        <taxon>Kitasatosporales</taxon>
        <taxon>Streptomycetaceae</taxon>
        <taxon>Streptomyces</taxon>
    </lineage>
</organism>
<reference evidence="3 4" key="1">
    <citation type="submission" date="2022-10" db="EMBL/GenBank/DDBJ databases">
        <authorList>
            <person name="Xie J."/>
            <person name="Shen N."/>
        </authorList>
    </citation>
    <scope>NUCLEOTIDE SEQUENCE [LARGE SCALE GENOMIC DNA]</scope>
    <source>
        <strain evidence="3 4">YIM65594</strain>
    </source>
</reference>
<proteinExistence type="predicted"/>
<dbReference type="Gene3D" id="3.30.9.10">
    <property type="entry name" value="D-Amino Acid Oxidase, subunit A, domain 2"/>
    <property type="match status" value="1"/>
</dbReference>
<evidence type="ECO:0000313" key="4">
    <source>
        <dbReference type="Proteomes" id="UP001354931"/>
    </source>
</evidence>
<dbReference type="InterPro" id="IPR006076">
    <property type="entry name" value="FAD-dep_OxRdtase"/>
</dbReference>
<protein>
    <submittedName>
        <fullName evidence="3">FAD-binding oxidoreductase</fullName>
    </submittedName>
</protein>
<dbReference type="PROSITE" id="PS51257">
    <property type="entry name" value="PROKAR_LIPOPROTEIN"/>
    <property type="match status" value="1"/>
</dbReference>
<comment type="caution">
    <text evidence="3">The sequence shown here is derived from an EMBL/GenBank/DDBJ whole genome shotgun (WGS) entry which is preliminary data.</text>
</comment>
<dbReference type="Proteomes" id="UP001354931">
    <property type="component" value="Unassembled WGS sequence"/>
</dbReference>
<dbReference type="EMBL" id="JAOZYC010000164">
    <property type="protein sequence ID" value="MEB8342418.1"/>
    <property type="molecule type" value="Genomic_DNA"/>
</dbReference>
<evidence type="ECO:0000259" key="2">
    <source>
        <dbReference type="Pfam" id="PF01266"/>
    </source>
</evidence>
<feature type="domain" description="FAD dependent oxidoreductase" evidence="2">
    <location>
        <begin position="5"/>
        <end position="350"/>
    </location>
</feature>
<dbReference type="PANTHER" id="PTHR13847:SF289">
    <property type="entry name" value="GLYCINE OXIDASE"/>
    <property type="match status" value="1"/>
</dbReference>